<name>A0A4V2P8T9_9GAMM</name>
<evidence type="ECO:0000256" key="5">
    <source>
        <dbReference type="ARBA" id="ARBA00022806"/>
    </source>
</evidence>
<evidence type="ECO:0000259" key="11">
    <source>
        <dbReference type="Pfam" id="PF17946"/>
    </source>
</evidence>
<keyword evidence="6 10" id="KW-0269">Exonuclease</keyword>
<evidence type="ECO:0000313" key="13">
    <source>
        <dbReference type="Proteomes" id="UP000294887"/>
    </source>
</evidence>
<comment type="miscellaneous">
    <text evidence="10">In the RecBCD complex, RecB has a slow 3'-5' helicase, an exonuclease activity and loads RecA onto ssDNA, RecD has a fast 5'-3' helicase activity, while RecC stimulates the ATPase and processivity of the RecB helicase and contributes to recognition of the Chi site.</text>
</comment>
<dbReference type="Gene3D" id="3.40.50.10930">
    <property type="match status" value="1"/>
</dbReference>
<keyword evidence="4 10" id="KW-0378">Hydrolase</keyword>
<dbReference type="InterPro" id="IPR013986">
    <property type="entry name" value="DExx_box_DNA_helicase_dom_sf"/>
</dbReference>
<keyword evidence="3 10" id="KW-0227">DNA damage</keyword>
<dbReference type="InterPro" id="IPR027417">
    <property type="entry name" value="P-loop_NTPase"/>
</dbReference>
<dbReference type="Pfam" id="PF04257">
    <property type="entry name" value="Exonuc_V_gamma"/>
    <property type="match status" value="1"/>
</dbReference>
<evidence type="ECO:0000313" key="12">
    <source>
        <dbReference type="EMBL" id="TCJ87035.1"/>
    </source>
</evidence>
<dbReference type="InterPro" id="IPR011335">
    <property type="entry name" value="Restrct_endonuc-II-like"/>
</dbReference>
<dbReference type="OrthoDB" id="9762834at2"/>
<dbReference type="SUPFAM" id="SSF52540">
    <property type="entry name" value="P-loop containing nucleoside triphosphate hydrolases"/>
    <property type="match status" value="2"/>
</dbReference>
<dbReference type="Pfam" id="PF17946">
    <property type="entry name" value="RecC_C"/>
    <property type="match status" value="1"/>
</dbReference>
<evidence type="ECO:0000256" key="7">
    <source>
        <dbReference type="ARBA" id="ARBA00022840"/>
    </source>
</evidence>
<protein>
    <recommendedName>
        <fullName evidence="10">RecBCD enzyme subunit RecC</fullName>
    </recommendedName>
    <alternativeName>
        <fullName evidence="10">Exonuclease V subunit RecC</fullName>
        <shortName evidence="10">ExoV subunit RecC</shortName>
    </alternativeName>
    <alternativeName>
        <fullName evidence="10">Helicase/nuclease RecBCD subunit RecC</fullName>
    </alternativeName>
</protein>
<reference evidence="12 13" key="1">
    <citation type="submission" date="2019-03" db="EMBL/GenBank/DDBJ databases">
        <title>Genomic Encyclopedia of Type Strains, Phase IV (KMG-IV): sequencing the most valuable type-strain genomes for metagenomic binning, comparative biology and taxonomic classification.</title>
        <authorList>
            <person name="Goeker M."/>
        </authorList>
    </citation>
    <scope>NUCLEOTIDE SEQUENCE [LARGE SCALE GENOMIC DNA]</scope>
    <source>
        <strain evidence="12 13">DSM 24830</strain>
    </source>
</reference>
<keyword evidence="2 10" id="KW-0547">Nucleotide-binding</keyword>
<evidence type="ECO:0000256" key="1">
    <source>
        <dbReference type="ARBA" id="ARBA00022722"/>
    </source>
</evidence>
<dbReference type="GO" id="GO:0008854">
    <property type="term" value="F:exodeoxyribonuclease V activity"/>
    <property type="evidence" value="ECO:0007669"/>
    <property type="project" value="InterPro"/>
</dbReference>
<dbReference type="EMBL" id="SMFQ01000003">
    <property type="protein sequence ID" value="TCJ87035.1"/>
    <property type="molecule type" value="Genomic_DNA"/>
</dbReference>
<comment type="similarity">
    <text evidence="10">Belongs to the RecC family.</text>
</comment>
<dbReference type="RefSeq" id="WP_131905346.1">
    <property type="nucleotide sequence ID" value="NZ_BAAAFU010000004.1"/>
</dbReference>
<dbReference type="InterPro" id="IPR041500">
    <property type="entry name" value="RecC_C"/>
</dbReference>
<comment type="subunit">
    <text evidence="10">Heterotrimer of RecB, RecC and RecD. All subunits contribute to DNA-binding.</text>
</comment>
<keyword evidence="13" id="KW-1185">Reference proteome</keyword>
<dbReference type="Gene3D" id="1.10.10.160">
    <property type="match status" value="1"/>
</dbReference>
<comment type="function">
    <text evidence="10">A helicase/nuclease that prepares dsDNA breaks (DSB) for recombinational DNA repair. Binds to DSBs and unwinds DNA via a highly rapid and processive ATP-dependent bidirectional helicase activity. Unwinds dsDNA until it encounters a Chi (crossover hotspot instigator) sequence from the 3' direction. Cuts ssDNA a few nucleotides 3' to the Chi site. The properties and activities of the enzyme are changed at Chi. The Chi-altered holoenzyme produces a long 3'-ssDNA overhang and facilitates RecA-binding to the ssDNA for homologous DNA recombination and repair. Holoenzyme degrades any linearized DNA that is unable to undergo homologous recombination. In the holoenzyme this subunit recognizes the wild-type Chi sequence, and when added to isolated RecB increases its ATP-dependent helicase processivity.</text>
</comment>
<keyword evidence="7 10" id="KW-0067">ATP-binding</keyword>
<dbReference type="GO" id="GO:0009338">
    <property type="term" value="C:exodeoxyribonuclease V complex"/>
    <property type="evidence" value="ECO:0007669"/>
    <property type="project" value="InterPro"/>
</dbReference>
<accession>A0A4V2P8T9</accession>
<evidence type="ECO:0000256" key="9">
    <source>
        <dbReference type="ARBA" id="ARBA00023204"/>
    </source>
</evidence>
<gene>
    <name evidence="10" type="primary">recC</name>
    <name evidence="12" type="ORF">EV695_1536</name>
</gene>
<dbReference type="Gene3D" id="3.40.50.300">
    <property type="entry name" value="P-loop containing nucleotide triphosphate hydrolases"/>
    <property type="match status" value="2"/>
</dbReference>
<dbReference type="PANTHER" id="PTHR30591">
    <property type="entry name" value="RECBCD ENZYME SUBUNIT RECC"/>
    <property type="match status" value="1"/>
</dbReference>
<keyword evidence="9 10" id="KW-0234">DNA repair</keyword>
<dbReference type="PIRSF" id="PIRSF000980">
    <property type="entry name" value="RecC"/>
    <property type="match status" value="1"/>
</dbReference>
<organism evidence="12 13">
    <name type="scientific">Cocleimonas flava</name>
    <dbReference type="NCBI Taxonomy" id="634765"/>
    <lineage>
        <taxon>Bacteria</taxon>
        <taxon>Pseudomonadati</taxon>
        <taxon>Pseudomonadota</taxon>
        <taxon>Gammaproteobacteria</taxon>
        <taxon>Thiotrichales</taxon>
        <taxon>Thiotrichaceae</taxon>
        <taxon>Cocleimonas</taxon>
    </lineage>
</organism>
<feature type="domain" description="RecC C-terminal" evidence="11">
    <location>
        <begin position="798"/>
        <end position="1025"/>
    </location>
</feature>
<evidence type="ECO:0000256" key="4">
    <source>
        <dbReference type="ARBA" id="ARBA00022801"/>
    </source>
</evidence>
<sequence>MLTIHTSNQLEQLKNQFSKLIKTPLDNVFATEIVVVQNAGMARWLSMQLADSSGVSANTKFLFPAEFMWHLLRLVSEDIPEKNQCTPETMRFHIMRELTQNPQDYAEIAHYIGNLEQQDALATWELSCEISQLMDQYLFYRSHWIRDWEKPEWNSDNNWQSRLWKRCVQDRNLIHWLALQDQFKQSFELLDKSKLDERITFFSMSALSPGYIDMLGELGAKTDVHLFMINPCEDIYWGDIQSEKSIAKMDPETKSYMDIQNPLLASMGKQGRDFIDKLLNLPSYEEQQDYDFDDGIQDDCLQVAGKQPSLLSILQKDIEQLAEPQALAIDQITNLDNSISINACHTAMREIEVLYDQILNELDSDPTLAPSDFVVMMPDVEKYAAYIDAVFSASNPSLPFSIADREALNVFQIIEALEKLFTLPDSRFEVESVFELLNYTDISDKFDLDNNQIATCRELAKATNIRWGINAANRKQNQLPYTEEHTWKYALDRILLGYSLGEDIDTLVASLTSEKLFESDRLLSLLAFTDIEGSEALMLANFKQCTDSIFSIQHWHSLELTLSQWIDKTKHLIQSVMVENTDQQVLINAISNLKEMGDFTEFDQLLTYNVFNKMLMSCFQSISANEKYLGYGITFCALVPMRSVPFKVVALVGMNDGEFPRQDKHHSFDLMADKPLKGDRSRRDEDRYLFLESILAARNKLLISFNGLSVKDNSDIPPSVLVNELLETVSVYTNLEPEALITKHPLQAFSPKYFETNSQNNADLYSYAKEYCSLNKNEALASQIFIQEALEEPDNGYRDISLADFISFYKNPARYFLKQRFSIQTFDDDPSLLIREPFELESFKDREIRNLVLENHDGQNDSLAIKESAHQELIARAKGLLPYGQIGDEIYQREKHITESFIDNLAIEDTNEKQSAHHYFNIKLGDFSIHGNIDQLIDKGRLVKAVTKPFTGDYISFWLTHLVLNAVDDLSCDKTSYLFSPDVDLQLTPVDDAKNRLQELLEYYWKGLSFPLLFFPKSGFAMYKKPSDTNHKEAQDRWQGSDMFAGEKDSFEHWLLHRTLEMDKNNLPQEFLDISQKVFGDMYLFQYLNEND</sequence>
<dbReference type="Proteomes" id="UP000294887">
    <property type="component" value="Unassembled WGS sequence"/>
</dbReference>
<evidence type="ECO:0000256" key="2">
    <source>
        <dbReference type="ARBA" id="ARBA00022741"/>
    </source>
</evidence>
<dbReference type="AlphaFoldDB" id="A0A4V2P8T9"/>
<dbReference type="InterPro" id="IPR006697">
    <property type="entry name" value="RecC"/>
</dbReference>
<keyword evidence="1 10" id="KW-0540">Nuclease</keyword>
<keyword evidence="5 10" id="KW-0347">Helicase</keyword>
<dbReference type="GO" id="GO:0003677">
    <property type="term" value="F:DNA binding"/>
    <property type="evidence" value="ECO:0007669"/>
    <property type="project" value="UniProtKB-UniRule"/>
</dbReference>
<dbReference type="GO" id="GO:0000724">
    <property type="term" value="P:double-strand break repair via homologous recombination"/>
    <property type="evidence" value="ECO:0007669"/>
    <property type="project" value="UniProtKB-UniRule"/>
</dbReference>
<evidence type="ECO:0000256" key="6">
    <source>
        <dbReference type="ARBA" id="ARBA00022839"/>
    </source>
</evidence>
<dbReference type="PANTHER" id="PTHR30591:SF1">
    <property type="entry name" value="RECBCD ENZYME SUBUNIT RECC"/>
    <property type="match status" value="1"/>
</dbReference>
<evidence type="ECO:0000256" key="8">
    <source>
        <dbReference type="ARBA" id="ARBA00023125"/>
    </source>
</evidence>
<evidence type="ECO:0000256" key="3">
    <source>
        <dbReference type="ARBA" id="ARBA00022763"/>
    </source>
</evidence>
<dbReference type="HAMAP" id="MF_01486">
    <property type="entry name" value="RecC"/>
    <property type="match status" value="1"/>
</dbReference>
<dbReference type="SUPFAM" id="SSF52980">
    <property type="entry name" value="Restriction endonuclease-like"/>
    <property type="match status" value="1"/>
</dbReference>
<proteinExistence type="inferred from homology"/>
<dbReference type="GO" id="GO:0003678">
    <property type="term" value="F:DNA helicase activity"/>
    <property type="evidence" value="ECO:0007669"/>
    <property type="project" value="UniProtKB-UniRule"/>
</dbReference>
<keyword evidence="8 10" id="KW-0238">DNA-binding</keyword>
<dbReference type="NCBIfam" id="TIGR01450">
    <property type="entry name" value="recC"/>
    <property type="match status" value="1"/>
</dbReference>
<dbReference type="GO" id="GO:0005524">
    <property type="term" value="F:ATP binding"/>
    <property type="evidence" value="ECO:0007669"/>
    <property type="project" value="UniProtKB-UniRule"/>
</dbReference>
<comment type="caution">
    <text evidence="12">The sequence shown here is derived from an EMBL/GenBank/DDBJ whole genome shotgun (WGS) entry which is preliminary data.</text>
</comment>
<evidence type="ECO:0000256" key="10">
    <source>
        <dbReference type="HAMAP-Rule" id="MF_01486"/>
    </source>
</evidence>